<dbReference type="InterPro" id="IPR020825">
    <property type="entry name" value="Phe-tRNA_synthase-like_B3/B4"/>
</dbReference>
<evidence type="ECO:0000313" key="21">
    <source>
        <dbReference type="Proteomes" id="UP000006793"/>
    </source>
</evidence>
<feature type="domain" description="TRNA-binding" evidence="17">
    <location>
        <begin position="39"/>
        <end position="147"/>
    </location>
</feature>
<dbReference type="STRING" id="667014.Thein_1597"/>
<dbReference type="InterPro" id="IPR005121">
    <property type="entry name" value="Fdx_antiC-bd"/>
</dbReference>
<comment type="catalytic activity">
    <reaction evidence="14 15">
        <text>tRNA(Phe) + L-phenylalanine + ATP = L-phenylalanyl-tRNA(Phe) + AMP + diphosphate + H(+)</text>
        <dbReference type="Rhea" id="RHEA:19413"/>
        <dbReference type="Rhea" id="RHEA-COMP:9668"/>
        <dbReference type="Rhea" id="RHEA-COMP:9699"/>
        <dbReference type="ChEBI" id="CHEBI:15378"/>
        <dbReference type="ChEBI" id="CHEBI:30616"/>
        <dbReference type="ChEBI" id="CHEBI:33019"/>
        <dbReference type="ChEBI" id="CHEBI:58095"/>
        <dbReference type="ChEBI" id="CHEBI:78442"/>
        <dbReference type="ChEBI" id="CHEBI:78531"/>
        <dbReference type="ChEBI" id="CHEBI:456215"/>
        <dbReference type="EC" id="6.1.1.20"/>
    </reaction>
</comment>
<dbReference type="Pfam" id="PF01588">
    <property type="entry name" value="tRNA_bind"/>
    <property type="match status" value="1"/>
</dbReference>
<dbReference type="Gene3D" id="3.30.930.10">
    <property type="entry name" value="Bira Bifunctional Protein, Domain 2"/>
    <property type="match status" value="1"/>
</dbReference>
<dbReference type="KEGG" id="tid:Thein_1597"/>
<dbReference type="InterPro" id="IPR005147">
    <property type="entry name" value="tRNA_synthase_B5-dom"/>
</dbReference>
<dbReference type="GO" id="GO:0006432">
    <property type="term" value="P:phenylalanyl-tRNA aminoacylation"/>
    <property type="evidence" value="ECO:0007669"/>
    <property type="project" value="UniProtKB-UniRule"/>
</dbReference>
<evidence type="ECO:0000256" key="11">
    <source>
        <dbReference type="ARBA" id="ARBA00022884"/>
    </source>
</evidence>
<evidence type="ECO:0000259" key="18">
    <source>
        <dbReference type="PROSITE" id="PS51447"/>
    </source>
</evidence>
<dbReference type="AlphaFoldDB" id="F8AAU6"/>
<dbReference type="InterPro" id="IPR045060">
    <property type="entry name" value="Phe-tRNA-ligase_IIc_bsu"/>
</dbReference>
<dbReference type="GO" id="GO:0009328">
    <property type="term" value="C:phenylalanine-tRNA ligase complex"/>
    <property type="evidence" value="ECO:0007669"/>
    <property type="project" value="TreeGrafter"/>
</dbReference>
<protein>
    <recommendedName>
        <fullName evidence="15">Phenylalanine--tRNA ligase beta subunit</fullName>
        <ecNumber evidence="15">6.1.1.20</ecNumber>
    </recommendedName>
    <alternativeName>
        <fullName evidence="15">Phenylalanyl-tRNA synthetase beta subunit</fullName>
        <shortName evidence="15">PheRS</shortName>
    </alternativeName>
</protein>
<evidence type="ECO:0000256" key="6">
    <source>
        <dbReference type="ARBA" id="ARBA00022598"/>
    </source>
</evidence>
<dbReference type="InterPro" id="IPR033714">
    <property type="entry name" value="tRNA_bind_bactPheRS"/>
</dbReference>
<evidence type="ECO:0000256" key="15">
    <source>
        <dbReference type="HAMAP-Rule" id="MF_00283"/>
    </source>
</evidence>
<feature type="binding site" evidence="15">
    <location>
        <position position="454"/>
    </location>
    <ligand>
        <name>Mg(2+)</name>
        <dbReference type="ChEBI" id="CHEBI:18420"/>
        <note>shared with alpha subunit</note>
    </ligand>
</feature>
<keyword evidence="4 15" id="KW-0963">Cytoplasm</keyword>
<dbReference type="Proteomes" id="UP000006793">
    <property type="component" value="Chromosome"/>
</dbReference>
<evidence type="ECO:0000256" key="13">
    <source>
        <dbReference type="ARBA" id="ARBA00023146"/>
    </source>
</evidence>
<dbReference type="Gene3D" id="3.50.40.10">
    <property type="entry name" value="Phenylalanyl-trna Synthetase, Chain B, domain 3"/>
    <property type="match status" value="1"/>
</dbReference>
<dbReference type="CDD" id="cd02796">
    <property type="entry name" value="tRNA_bind_bactPheRS"/>
    <property type="match status" value="1"/>
</dbReference>
<feature type="binding site" evidence="15">
    <location>
        <position position="464"/>
    </location>
    <ligand>
        <name>Mg(2+)</name>
        <dbReference type="ChEBI" id="CHEBI:18420"/>
        <note>shared with alpha subunit</note>
    </ligand>
</feature>
<evidence type="ECO:0000256" key="10">
    <source>
        <dbReference type="ARBA" id="ARBA00022842"/>
    </source>
</evidence>
<keyword evidence="11 16" id="KW-0694">RNA-binding</keyword>
<dbReference type="EMBL" id="CP002683">
    <property type="protein sequence ID" value="AEH45457.1"/>
    <property type="molecule type" value="Genomic_DNA"/>
</dbReference>
<reference evidence="20 21" key="2">
    <citation type="journal article" date="2012" name="Stand. Genomic Sci.">
        <title>Complete genome sequence of the thermophilic sulfate-reducing ocean bacterium Thermodesulfatator indicus type strain (CIR29812(T)).</title>
        <authorList>
            <person name="Anderson I."/>
            <person name="Saunders E."/>
            <person name="Lapidus A."/>
            <person name="Nolan M."/>
            <person name="Lucas S."/>
            <person name="Tice H."/>
            <person name="Del Rio T.G."/>
            <person name="Cheng J.F."/>
            <person name="Han C."/>
            <person name="Tapia R."/>
            <person name="Goodwin L.A."/>
            <person name="Pitluck S."/>
            <person name="Liolios K."/>
            <person name="Mavromatis K."/>
            <person name="Pagani I."/>
            <person name="Ivanova N."/>
            <person name="Mikhailova N."/>
            <person name="Pati A."/>
            <person name="Chen A."/>
            <person name="Palaniappan K."/>
            <person name="Land M."/>
            <person name="Hauser L."/>
            <person name="Jeffries C.D."/>
            <person name="Chang Y.J."/>
            <person name="Brambilla E.M."/>
            <person name="Rohde M."/>
            <person name="Spring S."/>
            <person name="Goker M."/>
            <person name="Detter J.C."/>
            <person name="Woyke T."/>
            <person name="Bristow J."/>
            <person name="Eisen J.A."/>
            <person name="Markowitz V."/>
            <person name="Hugenholtz P."/>
            <person name="Kyrpides N.C."/>
            <person name="Klenk H.P."/>
        </authorList>
    </citation>
    <scope>NUCLEOTIDE SEQUENCE [LARGE SCALE GENOMIC DNA]</scope>
    <source>
        <strain evidence="21">DSM 15286 / JCM 11887 / CIR29812</strain>
    </source>
</reference>
<dbReference type="SUPFAM" id="SSF54991">
    <property type="entry name" value="Anticodon-binding domain of PheRS"/>
    <property type="match status" value="1"/>
</dbReference>
<reference evidence="21" key="1">
    <citation type="submission" date="2011-04" db="EMBL/GenBank/DDBJ databases">
        <title>The complete genome of Thermodesulfatator indicus DSM 15286.</title>
        <authorList>
            <person name="Lucas S."/>
            <person name="Copeland A."/>
            <person name="Lapidus A."/>
            <person name="Bruce D."/>
            <person name="Goodwin L."/>
            <person name="Pitluck S."/>
            <person name="Peters L."/>
            <person name="Kyrpides N."/>
            <person name="Mavromatis K."/>
            <person name="Pagani I."/>
            <person name="Ivanova N."/>
            <person name="Saunders L."/>
            <person name="Detter J.C."/>
            <person name="Tapia R."/>
            <person name="Han C."/>
            <person name="Land M."/>
            <person name="Hauser L."/>
            <person name="Markowitz V."/>
            <person name="Cheng J.-F."/>
            <person name="Hugenholtz P."/>
            <person name="Woyke T."/>
            <person name="Wu D."/>
            <person name="Spring S."/>
            <person name="Schroeder M."/>
            <person name="Brambilla E."/>
            <person name="Klenk H.-P."/>
            <person name="Eisen J.A."/>
        </authorList>
    </citation>
    <scope>NUCLEOTIDE SEQUENCE [LARGE SCALE GENOMIC DNA]</scope>
    <source>
        <strain evidence="21">DSM 15286 / JCM 11887 / CIR29812</strain>
    </source>
</reference>
<dbReference type="FunFam" id="3.50.40.10:FF:000001">
    <property type="entry name" value="Phenylalanine--tRNA ligase beta subunit"/>
    <property type="match status" value="1"/>
</dbReference>
<dbReference type="InterPro" id="IPR002547">
    <property type="entry name" value="tRNA-bd_dom"/>
</dbReference>
<dbReference type="Pfam" id="PF03147">
    <property type="entry name" value="FDX-ACB"/>
    <property type="match status" value="1"/>
</dbReference>
<proteinExistence type="inferred from homology"/>
<dbReference type="PANTHER" id="PTHR10947:SF0">
    <property type="entry name" value="PHENYLALANINE--TRNA LIGASE BETA SUBUNIT"/>
    <property type="match status" value="1"/>
</dbReference>
<organism evidence="20 21">
    <name type="scientific">Thermodesulfatator indicus (strain DSM 15286 / JCM 11887 / CIR29812)</name>
    <dbReference type="NCBI Taxonomy" id="667014"/>
    <lineage>
        <taxon>Bacteria</taxon>
        <taxon>Pseudomonadati</taxon>
        <taxon>Thermodesulfobacteriota</taxon>
        <taxon>Thermodesulfobacteria</taxon>
        <taxon>Thermodesulfobacteriales</taxon>
        <taxon>Thermodesulfatatoraceae</taxon>
        <taxon>Thermodesulfatator</taxon>
    </lineage>
</organism>
<evidence type="ECO:0000256" key="8">
    <source>
        <dbReference type="ARBA" id="ARBA00022741"/>
    </source>
</evidence>
<dbReference type="GO" id="GO:0004826">
    <property type="term" value="F:phenylalanine-tRNA ligase activity"/>
    <property type="evidence" value="ECO:0007669"/>
    <property type="project" value="UniProtKB-UniRule"/>
</dbReference>
<evidence type="ECO:0000256" key="2">
    <source>
        <dbReference type="ARBA" id="ARBA00008653"/>
    </source>
</evidence>
<comment type="similarity">
    <text evidence="2 15">Belongs to the phenylalanyl-tRNA synthetase beta subunit family. Type 1 subfamily.</text>
</comment>
<dbReference type="NCBIfam" id="NF045760">
    <property type="entry name" value="YtpR"/>
    <property type="match status" value="1"/>
</dbReference>
<dbReference type="Pfam" id="PF03483">
    <property type="entry name" value="B3_4"/>
    <property type="match status" value="1"/>
</dbReference>
<dbReference type="Pfam" id="PF17759">
    <property type="entry name" value="tRNA_synthFbeta"/>
    <property type="match status" value="1"/>
</dbReference>
<evidence type="ECO:0000256" key="4">
    <source>
        <dbReference type="ARBA" id="ARBA00022490"/>
    </source>
</evidence>
<gene>
    <name evidence="15" type="primary">pheT</name>
    <name evidence="20" type="ordered locus">Thein_1597</name>
</gene>
<dbReference type="PROSITE" id="PS51483">
    <property type="entry name" value="B5"/>
    <property type="match status" value="1"/>
</dbReference>
<dbReference type="InterPro" id="IPR041616">
    <property type="entry name" value="PheRS_beta_core"/>
</dbReference>
<dbReference type="OrthoDB" id="9805455at2"/>
<keyword evidence="8 15" id="KW-0547">Nucleotide-binding</keyword>
<dbReference type="PATRIC" id="fig|667014.3.peg.1646"/>
<dbReference type="Gene3D" id="3.30.56.10">
    <property type="match status" value="2"/>
</dbReference>
<evidence type="ECO:0000259" key="19">
    <source>
        <dbReference type="PROSITE" id="PS51483"/>
    </source>
</evidence>
<dbReference type="PROSITE" id="PS51447">
    <property type="entry name" value="FDX_ACB"/>
    <property type="match status" value="1"/>
</dbReference>
<dbReference type="HAMAP" id="MF_00283">
    <property type="entry name" value="Phe_tRNA_synth_beta1"/>
    <property type="match status" value="1"/>
</dbReference>
<keyword evidence="12 15" id="KW-0648">Protein biosynthesis</keyword>
<evidence type="ECO:0000256" key="1">
    <source>
        <dbReference type="ARBA" id="ARBA00004496"/>
    </source>
</evidence>
<dbReference type="InterPro" id="IPR005146">
    <property type="entry name" value="B3/B4_tRNA-bd"/>
</dbReference>
<name>F8AAU6_THEID</name>
<evidence type="ECO:0000256" key="16">
    <source>
        <dbReference type="PROSITE-ProRule" id="PRU00209"/>
    </source>
</evidence>
<dbReference type="SUPFAM" id="SSF56037">
    <property type="entry name" value="PheT/TilS domain"/>
    <property type="match status" value="1"/>
</dbReference>
<dbReference type="CDD" id="cd00769">
    <property type="entry name" value="PheRS_beta_core"/>
    <property type="match status" value="1"/>
</dbReference>
<evidence type="ECO:0000256" key="3">
    <source>
        <dbReference type="ARBA" id="ARBA00011209"/>
    </source>
</evidence>
<dbReference type="InterPro" id="IPR045864">
    <property type="entry name" value="aa-tRNA-synth_II/BPL/LPL"/>
</dbReference>
<dbReference type="NCBIfam" id="TIGR00472">
    <property type="entry name" value="pheT_bact"/>
    <property type="match status" value="1"/>
</dbReference>
<dbReference type="FunFam" id="3.30.70.380:FF:000001">
    <property type="entry name" value="Phenylalanine--tRNA ligase beta subunit"/>
    <property type="match status" value="1"/>
</dbReference>
<evidence type="ECO:0000256" key="9">
    <source>
        <dbReference type="ARBA" id="ARBA00022840"/>
    </source>
</evidence>
<dbReference type="Gene3D" id="3.30.70.380">
    <property type="entry name" value="Ferrodoxin-fold anticodon-binding domain"/>
    <property type="match status" value="1"/>
</dbReference>
<dbReference type="SMART" id="SM00874">
    <property type="entry name" value="B5"/>
    <property type="match status" value="1"/>
</dbReference>
<dbReference type="GO" id="GO:0000049">
    <property type="term" value="F:tRNA binding"/>
    <property type="evidence" value="ECO:0007669"/>
    <property type="project" value="UniProtKB-UniRule"/>
</dbReference>
<keyword evidence="9 15" id="KW-0067">ATP-binding</keyword>
<dbReference type="SMART" id="SM00873">
    <property type="entry name" value="B3_4"/>
    <property type="match status" value="1"/>
</dbReference>
<evidence type="ECO:0000256" key="5">
    <source>
        <dbReference type="ARBA" id="ARBA00022555"/>
    </source>
</evidence>
<feature type="domain" description="B5" evidence="19">
    <location>
        <begin position="401"/>
        <end position="476"/>
    </location>
</feature>
<dbReference type="GO" id="GO:0005524">
    <property type="term" value="F:ATP binding"/>
    <property type="evidence" value="ECO:0007669"/>
    <property type="project" value="UniProtKB-UniRule"/>
</dbReference>
<dbReference type="InterPro" id="IPR004532">
    <property type="entry name" value="Phe-tRNA-ligase_IIc_bsu_bact"/>
</dbReference>
<keyword evidence="7 15" id="KW-0479">Metal-binding</keyword>
<dbReference type="PANTHER" id="PTHR10947">
    <property type="entry name" value="PHENYLALANYL-TRNA SYNTHETASE BETA CHAIN AND LEUCINE-RICH REPEAT-CONTAINING PROTEIN 47"/>
    <property type="match status" value="1"/>
</dbReference>
<dbReference type="EC" id="6.1.1.20" evidence="15"/>
<dbReference type="SUPFAM" id="SSF50249">
    <property type="entry name" value="Nucleic acid-binding proteins"/>
    <property type="match status" value="1"/>
</dbReference>
<dbReference type="SMART" id="SM00896">
    <property type="entry name" value="FDX-ACB"/>
    <property type="match status" value="1"/>
</dbReference>
<dbReference type="InterPro" id="IPR036690">
    <property type="entry name" value="Fdx_antiC-bd_sf"/>
</dbReference>
<evidence type="ECO:0000256" key="12">
    <source>
        <dbReference type="ARBA" id="ARBA00022917"/>
    </source>
</evidence>
<dbReference type="eggNOG" id="COG0073">
    <property type="taxonomic scope" value="Bacteria"/>
</dbReference>
<dbReference type="SUPFAM" id="SSF46955">
    <property type="entry name" value="Putative DNA-binding domain"/>
    <property type="match status" value="1"/>
</dbReference>
<keyword evidence="5 16" id="KW-0820">tRNA-binding</keyword>
<evidence type="ECO:0000313" key="20">
    <source>
        <dbReference type="EMBL" id="AEH45457.1"/>
    </source>
</evidence>
<keyword evidence="6 15" id="KW-0436">Ligase</keyword>
<dbReference type="PaxDb" id="667014-Thein_1597"/>
<dbReference type="GO" id="GO:0000287">
    <property type="term" value="F:magnesium ion binding"/>
    <property type="evidence" value="ECO:0007669"/>
    <property type="project" value="UniProtKB-UniRule"/>
</dbReference>
<feature type="domain" description="FDX-ACB" evidence="18">
    <location>
        <begin position="707"/>
        <end position="800"/>
    </location>
</feature>
<evidence type="ECO:0000256" key="14">
    <source>
        <dbReference type="ARBA" id="ARBA00049255"/>
    </source>
</evidence>
<comment type="cofactor">
    <cofactor evidence="15">
        <name>Mg(2+)</name>
        <dbReference type="ChEBI" id="CHEBI:18420"/>
    </cofactor>
    <text evidence="15">Binds 2 magnesium ions per tetramer.</text>
</comment>
<evidence type="ECO:0000256" key="7">
    <source>
        <dbReference type="ARBA" id="ARBA00022723"/>
    </source>
</evidence>
<dbReference type="Pfam" id="PF03484">
    <property type="entry name" value="B5"/>
    <property type="match status" value="1"/>
</dbReference>
<dbReference type="HOGENOM" id="CLU_016891_0_0_0"/>
<keyword evidence="10 15" id="KW-0460">Magnesium</keyword>
<dbReference type="InterPro" id="IPR009061">
    <property type="entry name" value="DNA-bd_dom_put_sf"/>
</dbReference>
<comment type="subunit">
    <text evidence="3 15">Tetramer of two alpha and two beta subunits.</text>
</comment>
<dbReference type="FunFam" id="2.40.50.140:FF:000045">
    <property type="entry name" value="Phenylalanine--tRNA ligase beta subunit"/>
    <property type="match status" value="1"/>
</dbReference>
<dbReference type="FunCoup" id="F8AAU6">
    <property type="interactions" value="419"/>
</dbReference>
<dbReference type="PROSITE" id="PS50886">
    <property type="entry name" value="TRBD"/>
    <property type="match status" value="1"/>
</dbReference>
<evidence type="ECO:0000259" key="17">
    <source>
        <dbReference type="PROSITE" id="PS50886"/>
    </source>
</evidence>
<feature type="binding site" evidence="15">
    <location>
        <position position="463"/>
    </location>
    <ligand>
        <name>Mg(2+)</name>
        <dbReference type="ChEBI" id="CHEBI:18420"/>
        <note>shared with alpha subunit</note>
    </ligand>
</feature>
<dbReference type="InterPro" id="IPR012340">
    <property type="entry name" value="NA-bd_OB-fold"/>
</dbReference>
<dbReference type="RefSeq" id="WP_013908199.1">
    <property type="nucleotide sequence ID" value="NC_015681.1"/>
</dbReference>
<comment type="subcellular location">
    <subcellularLocation>
        <location evidence="1 15">Cytoplasm</location>
    </subcellularLocation>
</comment>
<dbReference type="Gene3D" id="2.40.50.140">
    <property type="entry name" value="Nucleic acid-binding proteins"/>
    <property type="match status" value="1"/>
</dbReference>
<accession>F8AAU6</accession>
<feature type="binding site" evidence="15">
    <location>
        <position position="460"/>
    </location>
    <ligand>
        <name>Mg(2+)</name>
        <dbReference type="ChEBI" id="CHEBI:18420"/>
        <note>shared with alpha subunit</note>
    </ligand>
</feature>
<sequence>MLVPYNWLKEWVNISLSPEDLADRLTMTGLEVEGVYNAYEDLEDVKVVKIVAVSAHPQADKLAVCQVSDGEQEYQVVCGAPNVKVGLKTAFAPPGVILFTGNKVSPVEIRGVRSEGVLCSPYELGISSDHSGIIEIPEKASLGQSVVKFLGLNEPILEVAITPNRGDCLSIYGLAREVAAVCDIALKIPELPKLPLGEEIFSETSVVIEIPELCYRYAGRLIKNVTVKDSPFEIQKKLWLCGLRPINNVVDVTNYVLLERGQPLHAFDFDLLEGRRIIVRLAREGEKILTLDGVERELDEKTMVIADAVRPVAIAGIMGGEETAVTEKTKNVFLESAWFNPSSIRLTSQRLRLSSDSSYRFERGIDPEGVIFGLEQAARMIKELAGGDIIPGRIDEYPTPYVLREIKLSPKKLSLYLKIDFEPEEISHFLERVQVKVVKGIDEYICTPPSFRHDLVLPEDLIEEVARLYGYDRLPVSVPKAEIAGKPPTKFEKVLGKARSLMTALGLYEVINYSFISPKLLELLGFAPEDPRANPLNLANPLSEEQSVMRTTLIPGLLQTAQVNIFREHPTVKVFEIGRVFFPKEGSTLPDEKHLLAGLLTGEALSLSCFRSERKFDIFDVKGILESFFKELGVRGILFEPGAQEPHLLPALSLTVKLAGENIGYLGALRPSLLEKLDISQEVFVFELDFEKLVEIVSFKKKFVPLPKFPATSRDLALLLSDEVQASEILTFVGDMELPYLEKVFVIDVYKGKGIPEGKKSLTLRFIYRAPERTLTDEEVNEIQEKITQEILKKFEASLR</sequence>
<keyword evidence="13 15" id="KW-0030">Aminoacyl-tRNA synthetase</keyword>
<dbReference type="InParanoid" id="F8AAU6"/>
<dbReference type="SUPFAM" id="SSF55681">
    <property type="entry name" value="Class II aaRS and biotin synthetases"/>
    <property type="match status" value="1"/>
</dbReference>
<dbReference type="eggNOG" id="COG0072">
    <property type="taxonomic scope" value="Bacteria"/>
</dbReference>
<keyword evidence="21" id="KW-1185">Reference proteome</keyword>